<dbReference type="EMBL" id="FJVC01000692">
    <property type="protein sequence ID" value="CZT53212.1"/>
    <property type="molecule type" value="Genomic_DNA"/>
</dbReference>
<name>A0A1E1MVV9_RHYSE</name>
<feature type="region of interest" description="Disordered" evidence="1">
    <location>
        <begin position="53"/>
        <end position="98"/>
    </location>
</feature>
<proteinExistence type="predicted"/>
<reference evidence="4" key="1">
    <citation type="submission" date="2016-03" db="EMBL/GenBank/DDBJ databases">
        <authorList>
            <person name="Guldener U."/>
        </authorList>
    </citation>
    <scope>NUCLEOTIDE SEQUENCE [LARGE SCALE GENOMIC DNA]</scope>
</reference>
<dbReference type="Proteomes" id="UP000177625">
    <property type="component" value="Unassembled WGS sequence"/>
</dbReference>
<sequence length="98" mass="10974">MLPSRMHKQHASIFTMIFLISAASLVFSTQVLYPAELLWSVKNNHIRTATTEHNFNHISSSHDDEDDDDNNNNNTICIQPGTRKSQTPTPAPASPNSR</sequence>
<evidence type="ECO:0000256" key="1">
    <source>
        <dbReference type="SAM" id="MobiDB-lite"/>
    </source>
</evidence>
<keyword evidence="4" id="KW-1185">Reference proteome</keyword>
<feature type="transmembrane region" description="Helical" evidence="2">
    <location>
        <begin position="12"/>
        <end position="33"/>
    </location>
</feature>
<evidence type="ECO:0000256" key="2">
    <source>
        <dbReference type="SAM" id="Phobius"/>
    </source>
</evidence>
<gene>
    <name evidence="3" type="ORF">RSE6_14681</name>
</gene>
<evidence type="ECO:0000313" key="4">
    <source>
        <dbReference type="Proteomes" id="UP000177625"/>
    </source>
</evidence>
<protein>
    <submittedName>
        <fullName evidence="3">Uncharacterized protein</fullName>
    </submittedName>
</protein>
<keyword evidence="2" id="KW-1133">Transmembrane helix</keyword>
<keyword evidence="2" id="KW-0472">Membrane</keyword>
<organism evidence="3 4">
    <name type="scientific">Rhynchosporium secalis</name>
    <name type="common">Barley scald fungus</name>
    <dbReference type="NCBI Taxonomy" id="38038"/>
    <lineage>
        <taxon>Eukaryota</taxon>
        <taxon>Fungi</taxon>
        <taxon>Dikarya</taxon>
        <taxon>Ascomycota</taxon>
        <taxon>Pezizomycotina</taxon>
        <taxon>Leotiomycetes</taxon>
        <taxon>Helotiales</taxon>
        <taxon>Ploettnerulaceae</taxon>
        <taxon>Rhynchosporium</taxon>
    </lineage>
</organism>
<dbReference type="AlphaFoldDB" id="A0A1E1MVV9"/>
<evidence type="ECO:0000313" key="3">
    <source>
        <dbReference type="EMBL" id="CZT53212.1"/>
    </source>
</evidence>
<feature type="compositionally biased region" description="Pro residues" evidence="1">
    <location>
        <begin position="89"/>
        <end position="98"/>
    </location>
</feature>
<accession>A0A1E1MVV9</accession>
<keyword evidence="2" id="KW-0812">Transmembrane</keyword>